<dbReference type="Gene3D" id="3.30.70.1440">
    <property type="entry name" value="Multidrug efflux transporter AcrB pore domain"/>
    <property type="match status" value="1"/>
</dbReference>
<dbReference type="SUPFAM" id="SSF82693">
    <property type="entry name" value="Multidrug efflux transporter AcrB pore domain, PN1, PN2, PC1 and PC2 subdomains"/>
    <property type="match status" value="3"/>
</dbReference>
<feature type="transmembrane region" description="Helical" evidence="1">
    <location>
        <begin position="533"/>
        <end position="555"/>
    </location>
</feature>
<dbReference type="Pfam" id="PF00873">
    <property type="entry name" value="ACR_tran"/>
    <property type="match status" value="1"/>
</dbReference>
<dbReference type="OrthoDB" id="9757876at2"/>
<feature type="domain" description="SSD" evidence="2">
    <location>
        <begin position="358"/>
        <end position="487"/>
    </location>
</feature>
<feature type="transmembrane region" description="Helical" evidence="1">
    <location>
        <begin position="430"/>
        <end position="450"/>
    </location>
</feature>
<dbReference type="PANTHER" id="PTHR32063">
    <property type="match status" value="1"/>
</dbReference>
<dbReference type="PANTHER" id="PTHR32063:SF0">
    <property type="entry name" value="SWARMING MOTILITY PROTEIN SWRC"/>
    <property type="match status" value="1"/>
</dbReference>
<dbReference type="GO" id="GO:0005886">
    <property type="term" value="C:plasma membrane"/>
    <property type="evidence" value="ECO:0007669"/>
    <property type="project" value="TreeGrafter"/>
</dbReference>
<dbReference type="PROSITE" id="PS50156">
    <property type="entry name" value="SSD"/>
    <property type="match status" value="1"/>
</dbReference>
<evidence type="ECO:0000259" key="2">
    <source>
        <dbReference type="PROSITE" id="PS50156"/>
    </source>
</evidence>
<feature type="transmembrane region" description="Helical" evidence="1">
    <location>
        <begin position="385"/>
        <end position="409"/>
    </location>
</feature>
<keyword evidence="4" id="KW-1185">Reference proteome</keyword>
<feature type="transmembrane region" description="Helical" evidence="1">
    <location>
        <begin position="332"/>
        <end position="352"/>
    </location>
</feature>
<protein>
    <submittedName>
        <fullName evidence="3">Acriflavin resistance protein</fullName>
    </submittedName>
</protein>
<evidence type="ECO:0000256" key="1">
    <source>
        <dbReference type="SAM" id="Phobius"/>
    </source>
</evidence>
<accession>A0A163W8M2</accession>
<dbReference type="Gene3D" id="3.30.70.1430">
    <property type="entry name" value="Multidrug efflux transporter AcrB pore domain"/>
    <property type="match status" value="2"/>
</dbReference>
<feature type="transmembrane region" description="Helical" evidence="1">
    <location>
        <begin position="994"/>
        <end position="1020"/>
    </location>
</feature>
<proteinExistence type="predicted"/>
<dbReference type="InterPro" id="IPR000731">
    <property type="entry name" value="SSD"/>
</dbReference>
<keyword evidence="1" id="KW-0812">Transmembrane</keyword>
<evidence type="ECO:0000313" key="4">
    <source>
        <dbReference type="Proteomes" id="UP000076630"/>
    </source>
</evidence>
<feature type="transmembrane region" description="Helical" evidence="1">
    <location>
        <begin position="917"/>
        <end position="942"/>
    </location>
</feature>
<dbReference type="RefSeq" id="WP_038986070.1">
    <property type="nucleotide sequence ID" value="NZ_JWJO01000020.1"/>
</dbReference>
<dbReference type="InterPro" id="IPR001036">
    <property type="entry name" value="Acrflvin-R"/>
</dbReference>
<dbReference type="SUPFAM" id="SSF82714">
    <property type="entry name" value="Multidrug efflux transporter AcrB TolC docking domain, DN and DC subdomains"/>
    <property type="match status" value="2"/>
</dbReference>
<feature type="transmembrane region" description="Helical" evidence="1">
    <location>
        <begin position="891"/>
        <end position="911"/>
    </location>
</feature>
<feature type="transmembrane region" description="Helical" evidence="1">
    <location>
        <begin position="462"/>
        <end position="485"/>
    </location>
</feature>
<organism evidence="3 4">
    <name type="scientific">Myroides marinus</name>
    <dbReference type="NCBI Taxonomy" id="703342"/>
    <lineage>
        <taxon>Bacteria</taxon>
        <taxon>Pseudomonadati</taxon>
        <taxon>Bacteroidota</taxon>
        <taxon>Flavobacteriia</taxon>
        <taxon>Flavobacteriales</taxon>
        <taxon>Flavobacteriaceae</taxon>
        <taxon>Myroides</taxon>
    </lineage>
</organism>
<comment type="caution">
    <text evidence="3">The sequence shown here is derived from an EMBL/GenBank/DDBJ whole genome shotgun (WGS) entry which is preliminary data.</text>
</comment>
<name>A0A163W8M2_9FLAO</name>
<gene>
    <name evidence="3" type="ORF">AV926_16610</name>
</gene>
<dbReference type="InterPro" id="IPR027463">
    <property type="entry name" value="AcrB_DN_DC_subdom"/>
</dbReference>
<dbReference type="EMBL" id="LQNU01000079">
    <property type="protein sequence ID" value="KZE76023.1"/>
    <property type="molecule type" value="Genomic_DNA"/>
</dbReference>
<dbReference type="PRINTS" id="PR00702">
    <property type="entry name" value="ACRIFLAVINRP"/>
</dbReference>
<keyword evidence="1" id="KW-0472">Membrane</keyword>
<feature type="transmembrane region" description="Helical" evidence="1">
    <location>
        <begin position="963"/>
        <end position="982"/>
    </location>
</feature>
<dbReference type="Gene3D" id="3.30.2090.10">
    <property type="entry name" value="Multidrug efflux transporter AcrB TolC docking domain, DN and DC subdomains"/>
    <property type="match status" value="2"/>
</dbReference>
<sequence length="1061" mass="116392">MKIAEISIKRPSIIIVMFIALLLGGLFSYKNLSYELVPKFEVNVITVATVYPGASPSEIENTVTKKIEDAVASLENVKKVEAMSFESLSTVMIYLNSSANVDLSLNDAQRKINAILKDLPKDVDPPSLQKYSLSDLPILTLSITSDLTEKELYDLLDKKIQPIFSRVNGVAKVELIGGEERQIQVLLDPKKLEAYGLSVPMVQQMILGSNLDFPTGNVKSNDKQTIIRLEGKYKNVQEMRDLVIASQGGIDIRLGDVADVQDGIKEIEKIARLNQQSTILMQVIKQSDANAVTVSELTHATIQEVEKNYSDNNVKIKVANDSSQFTLDAANAVMFDLFLAIVLVAFVMLFFLHSLRNALIVMVAIPLSLIATFIGIYLLGYSLNLLSLLALSLVVGILVDDAIVVIENIHRHMEMGKNKVRASYDGAKEIGFTVTAITLVIVVVFLPIAMSSGLVPNIIKQFCVTVIIATMLSLLVSFTIVPWLFSRYGKIEVISSSSFFGKIIHGFEKGLNAFTHTISNLLVWSLNSTKNTIIVLIVVGITFFASIALLPMGYIGAEFFPKTDKGEFLVQLELDKDASLQQTNKVTQQVEAVLRTKPEIVDMITTVGQSSEGYGGAQATKYKSEIHVILTDKKLRKENSFVYAAKLKNELAPQIADAKIKTVTVGLIGAEEAPLALTVTGANLDDAMDFAIQAKEILDQIPGTMETKLTTETGSPEINVQVDRDKMAALGLDMYTVGMTMQTAFNGNTDGKFRAGEYEYDINIRFQEYARTTIDDVKEISFKNNVGQDIKLAQFADIKYSSGPSILERRDKSPSVTIKSQTIGRAPGAIAEEWLPQFDKLTMKPGVKYQWTGTMEDQEEGFGTLGVALLAAIILVYLVMVALYDSFSKPFIVIFSVPLSFIGALLALAIANISLNIFTILGIIMLIGLVCKNAILLVDFANHRVDAGDSVHDALIAANHARLRPILMTTIAMVIGMVPIALADGAGAEMNNGLAVVIIGGLLSSLLLTLVIVPIIYSIFDKIGNRFSKKEEVDYNELMTADYDYNKDFIDEFTAKHIEKK</sequence>
<feature type="transmembrane region" description="Helical" evidence="1">
    <location>
        <begin position="12"/>
        <end position="29"/>
    </location>
</feature>
<dbReference type="GO" id="GO:0042910">
    <property type="term" value="F:xenobiotic transmembrane transporter activity"/>
    <property type="evidence" value="ECO:0007669"/>
    <property type="project" value="TreeGrafter"/>
</dbReference>
<dbReference type="AlphaFoldDB" id="A0A163W8M2"/>
<dbReference type="Gene3D" id="1.20.1640.10">
    <property type="entry name" value="Multidrug efflux transporter AcrB transmembrane domain"/>
    <property type="match status" value="2"/>
</dbReference>
<dbReference type="Proteomes" id="UP000076630">
    <property type="component" value="Unassembled WGS sequence"/>
</dbReference>
<dbReference type="Gene3D" id="3.30.70.1320">
    <property type="entry name" value="Multidrug efflux transporter AcrB pore domain like"/>
    <property type="match status" value="1"/>
</dbReference>
<dbReference type="SUPFAM" id="SSF82866">
    <property type="entry name" value="Multidrug efflux transporter AcrB transmembrane domain"/>
    <property type="match status" value="2"/>
</dbReference>
<evidence type="ECO:0000313" key="3">
    <source>
        <dbReference type="EMBL" id="KZE76023.1"/>
    </source>
</evidence>
<keyword evidence="1" id="KW-1133">Transmembrane helix</keyword>
<reference evidence="3 4" key="1">
    <citation type="submission" date="2016-01" db="EMBL/GenBank/DDBJ databases">
        <title>Whole genome sequencing of Myroides marinus L41.</title>
        <authorList>
            <person name="Hong K.W."/>
        </authorList>
    </citation>
    <scope>NUCLEOTIDE SEQUENCE [LARGE SCALE GENOMIC DNA]</scope>
    <source>
        <strain evidence="3 4">L41</strain>
    </source>
</reference>
<feature type="transmembrane region" description="Helical" evidence="1">
    <location>
        <begin position="359"/>
        <end position="379"/>
    </location>
</feature>
<feature type="transmembrane region" description="Helical" evidence="1">
    <location>
        <begin position="862"/>
        <end position="884"/>
    </location>
</feature>